<dbReference type="EMBL" id="CCKQ01000925">
    <property type="protein sequence ID" value="CDW72016.1"/>
    <property type="molecule type" value="Genomic_DNA"/>
</dbReference>
<dbReference type="PANTHER" id="PTHR22603">
    <property type="entry name" value="CHOLINE/ETHANOALAMINE KINASE"/>
    <property type="match status" value="1"/>
</dbReference>
<dbReference type="AlphaFoldDB" id="A0A077ZU76"/>
<proteinExistence type="inferred from homology"/>
<dbReference type="Pfam" id="PF01633">
    <property type="entry name" value="Choline_kinase"/>
    <property type="match status" value="1"/>
</dbReference>
<organism evidence="2 3">
    <name type="scientific">Stylonychia lemnae</name>
    <name type="common">Ciliate</name>
    <dbReference type="NCBI Taxonomy" id="5949"/>
    <lineage>
        <taxon>Eukaryota</taxon>
        <taxon>Sar</taxon>
        <taxon>Alveolata</taxon>
        <taxon>Ciliophora</taxon>
        <taxon>Intramacronucleata</taxon>
        <taxon>Spirotrichea</taxon>
        <taxon>Stichotrichia</taxon>
        <taxon>Sporadotrichida</taxon>
        <taxon>Oxytrichidae</taxon>
        <taxon>Stylonychinae</taxon>
        <taxon>Stylonychia</taxon>
    </lineage>
</organism>
<accession>A0A077ZU76</accession>
<evidence type="ECO:0000256" key="1">
    <source>
        <dbReference type="ARBA" id="ARBA00038211"/>
    </source>
</evidence>
<dbReference type="PANTHER" id="PTHR22603:SF93">
    <property type="entry name" value="RE24176P"/>
    <property type="match status" value="1"/>
</dbReference>
<evidence type="ECO:0008006" key="4">
    <source>
        <dbReference type="Google" id="ProtNLM"/>
    </source>
</evidence>
<dbReference type="InterPro" id="IPR011009">
    <property type="entry name" value="Kinase-like_dom_sf"/>
</dbReference>
<gene>
    <name evidence="2" type="primary">Contig3473.g3712</name>
    <name evidence="2" type="ORF">STYLEM_968</name>
</gene>
<protein>
    <recommendedName>
        <fullName evidence="4">Aminoglycoside phosphotransferase domain-containing protein</fullName>
    </recommendedName>
</protein>
<evidence type="ECO:0000313" key="3">
    <source>
        <dbReference type="Proteomes" id="UP000039865"/>
    </source>
</evidence>
<dbReference type="GO" id="GO:0004305">
    <property type="term" value="F:ethanolamine kinase activity"/>
    <property type="evidence" value="ECO:0007669"/>
    <property type="project" value="TreeGrafter"/>
</dbReference>
<name>A0A077ZU76_STYLE</name>
<keyword evidence="3" id="KW-1185">Reference proteome</keyword>
<dbReference type="Proteomes" id="UP000039865">
    <property type="component" value="Unassembled WGS sequence"/>
</dbReference>
<dbReference type="GO" id="GO:0004103">
    <property type="term" value="F:choline kinase activity"/>
    <property type="evidence" value="ECO:0007669"/>
    <property type="project" value="TreeGrafter"/>
</dbReference>
<comment type="similarity">
    <text evidence="1">Belongs to the choline/ethanolamine kinase family.</text>
</comment>
<reference evidence="2 3" key="1">
    <citation type="submission" date="2014-06" db="EMBL/GenBank/DDBJ databases">
        <authorList>
            <person name="Swart Estienne"/>
        </authorList>
    </citation>
    <scope>NUCLEOTIDE SEQUENCE [LARGE SCALE GENOMIC DNA]</scope>
    <source>
        <strain evidence="2 3">130c</strain>
    </source>
</reference>
<evidence type="ECO:0000313" key="2">
    <source>
        <dbReference type="EMBL" id="CDW72016.1"/>
    </source>
</evidence>
<dbReference type="Gene3D" id="3.30.200.20">
    <property type="entry name" value="Phosphorylase Kinase, domain 1"/>
    <property type="match status" value="1"/>
</dbReference>
<sequence>MDNCFLNDQFLQILTENLKNWQNVKSKTDLEISVPGGFTGTTFLLKNKLTEKSINNPVILKLHIEGRRPGLQKEMKFAEILSEQGWGPEIYFQCDQFRIERFLELIPMGIYEMRNPYYMSSIVQKLVEFEHNSELNKFLTEFYKGKKQTLLMEFKDAIYPKFQTKIEQIEGYIGECDDDIQELFGVVKREYYDQNQIAYLERIFKEDITSDSVRVSHYDVQQGNILKFAADQSKIIIIDYEDPLFAPTYLGLGSFLGSIMRENSHPEGYGVKFYPDNAITEREIRFCRGLSYRGKRIFMRMLYTQ</sequence>
<dbReference type="SUPFAM" id="SSF56112">
    <property type="entry name" value="Protein kinase-like (PK-like)"/>
    <property type="match status" value="1"/>
</dbReference>
<dbReference type="GO" id="GO:0005737">
    <property type="term" value="C:cytoplasm"/>
    <property type="evidence" value="ECO:0007669"/>
    <property type="project" value="TreeGrafter"/>
</dbReference>
<dbReference type="InParanoid" id="A0A077ZU76"/>
<dbReference type="GO" id="GO:0006646">
    <property type="term" value="P:phosphatidylethanolamine biosynthetic process"/>
    <property type="evidence" value="ECO:0007669"/>
    <property type="project" value="TreeGrafter"/>
</dbReference>
<dbReference type="Gene3D" id="3.90.1200.10">
    <property type="match status" value="1"/>
</dbReference>